<dbReference type="InterPro" id="IPR020051">
    <property type="entry name" value="SagB-type_dehydrogenase"/>
</dbReference>
<dbReference type="Proteomes" id="UP001595821">
    <property type="component" value="Unassembled WGS sequence"/>
</dbReference>
<dbReference type="PANTHER" id="PTHR43745">
    <property type="entry name" value="NITROREDUCTASE MJ1384-RELATED"/>
    <property type="match status" value="1"/>
</dbReference>
<accession>A0ABD5P025</accession>
<gene>
    <name evidence="2" type="ORF">ACFOZ7_10045</name>
</gene>
<dbReference type="EMBL" id="JBHSDJ010000029">
    <property type="protein sequence ID" value="MFC4247336.1"/>
    <property type="molecule type" value="Genomic_DNA"/>
</dbReference>
<organism evidence="2 3">
    <name type="scientific">Natribaculum luteum</name>
    <dbReference type="NCBI Taxonomy" id="1586232"/>
    <lineage>
        <taxon>Archaea</taxon>
        <taxon>Methanobacteriati</taxon>
        <taxon>Methanobacteriota</taxon>
        <taxon>Stenosarchaea group</taxon>
        <taxon>Halobacteria</taxon>
        <taxon>Halobacteriales</taxon>
        <taxon>Natrialbaceae</taxon>
        <taxon>Natribaculum</taxon>
    </lineage>
</organism>
<dbReference type="NCBIfam" id="TIGR03605">
    <property type="entry name" value="antibiot_sagB"/>
    <property type="match status" value="1"/>
</dbReference>
<feature type="domain" description="Nitroreductase" evidence="1">
    <location>
        <begin position="63"/>
        <end position="242"/>
    </location>
</feature>
<dbReference type="CDD" id="cd02142">
    <property type="entry name" value="McbC_SagB-like_oxidoreductase"/>
    <property type="match status" value="1"/>
</dbReference>
<dbReference type="InterPro" id="IPR052544">
    <property type="entry name" value="Bacteriocin_Proc_Enz"/>
</dbReference>
<dbReference type="SUPFAM" id="SSF55469">
    <property type="entry name" value="FMN-dependent nitroreductase-like"/>
    <property type="match status" value="1"/>
</dbReference>
<comment type="caution">
    <text evidence="2">The sequence shown here is derived from an EMBL/GenBank/DDBJ whole genome shotgun (WGS) entry which is preliminary data.</text>
</comment>
<dbReference type="InterPro" id="IPR000415">
    <property type="entry name" value="Nitroreductase-like"/>
</dbReference>
<dbReference type="InterPro" id="IPR029479">
    <property type="entry name" value="Nitroreductase"/>
</dbReference>
<dbReference type="PANTHER" id="PTHR43745:SF2">
    <property type="entry name" value="NITROREDUCTASE MJ1384-RELATED"/>
    <property type="match status" value="1"/>
</dbReference>
<sequence length="245" mass="26604">MTLRRLLRRTTVSGLAAGIVSLLLGRGNASARDDSPLQVREGIETVSLPPPETDGDVAVERAIANRRSRREYAATPITRRELSQLLWAVQGITDPESGYRAAPSAGARYPLEVYVVVGDPGVDGLDAGVYRYRPEPHDLALSARGNVQAELRAAAVGQEPVGRAAIDVVICAVDERTTREYGERGRLRYVPMEAGHVGENLYLQAEALDLSTVAIGSFRDRRVRTLVDASPDCRPLYIYPVGARA</sequence>
<dbReference type="Gene3D" id="3.40.109.10">
    <property type="entry name" value="NADH Oxidase"/>
    <property type="match status" value="1"/>
</dbReference>
<protein>
    <submittedName>
        <fullName evidence="2">SagB/ThcOx family dehydrogenase</fullName>
    </submittedName>
</protein>
<dbReference type="GeneID" id="71853979"/>
<evidence type="ECO:0000313" key="2">
    <source>
        <dbReference type="EMBL" id="MFC4247336.1"/>
    </source>
</evidence>
<name>A0ABD5P025_9EURY</name>
<dbReference type="AlphaFoldDB" id="A0ABD5P025"/>
<reference evidence="2 3" key="1">
    <citation type="journal article" date="2014" name="Int. J. Syst. Evol. Microbiol.">
        <title>Complete genome sequence of Corynebacterium casei LMG S-19264T (=DSM 44701T), isolated from a smear-ripened cheese.</title>
        <authorList>
            <consortium name="US DOE Joint Genome Institute (JGI-PGF)"/>
            <person name="Walter F."/>
            <person name="Albersmeier A."/>
            <person name="Kalinowski J."/>
            <person name="Ruckert C."/>
        </authorList>
    </citation>
    <scope>NUCLEOTIDE SEQUENCE [LARGE SCALE GENOMIC DNA]</scope>
    <source>
        <strain evidence="2 3">IBRC-M 10912</strain>
    </source>
</reference>
<dbReference type="RefSeq" id="WP_246965988.1">
    <property type="nucleotide sequence ID" value="NZ_CP095397.1"/>
</dbReference>
<evidence type="ECO:0000259" key="1">
    <source>
        <dbReference type="Pfam" id="PF00881"/>
    </source>
</evidence>
<evidence type="ECO:0000313" key="3">
    <source>
        <dbReference type="Proteomes" id="UP001595821"/>
    </source>
</evidence>
<proteinExistence type="predicted"/>
<dbReference type="Pfam" id="PF00881">
    <property type="entry name" value="Nitroreductase"/>
    <property type="match status" value="1"/>
</dbReference>